<dbReference type="OrthoDB" id="4240407at2"/>
<proteinExistence type="predicted"/>
<sequence length="113" mass="11507">MGHDGLYYLPEGFRGSARLSGQTADAAESTRHYLGRATPDPGSYAGATEFVSAVTGTRDTQARGVAKAAEGRENMAAASSYVAATGEEMDGAAHTVVGAVTVTPVSRQVADGI</sequence>
<dbReference type="Proteomes" id="UP000272474">
    <property type="component" value="Unassembled WGS sequence"/>
</dbReference>
<protein>
    <submittedName>
        <fullName evidence="1">Uncharacterized protein</fullName>
    </submittedName>
</protein>
<dbReference type="EMBL" id="RBAL01000002">
    <property type="protein sequence ID" value="RKN45612.1"/>
    <property type="molecule type" value="Genomic_DNA"/>
</dbReference>
<reference evidence="1 2" key="1">
    <citation type="journal article" date="2014" name="Int. J. Syst. Evol. Microbiol.">
        <title>Streptomyces hoynatensis sp. nov., isolated from deep marine sediment.</title>
        <authorList>
            <person name="Veyisoglu A."/>
            <person name="Sahin N."/>
        </authorList>
    </citation>
    <scope>NUCLEOTIDE SEQUENCE [LARGE SCALE GENOMIC DNA]</scope>
    <source>
        <strain evidence="1 2">KCTC 29097</strain>
    </source>
</reference>
<organism evidence="1 2">
    <name type="scientific">Streptomyces hoynatensis</name>
    <dbReference type="NCBI Taxonomy" id="1141874"/>
    <lineage>
        <taxon>Bacteria</taxon>
        <taxon>Bacillati</taxon>
        <taxon>Actinomycetota</taxon>
        <taxon>Actinomycetes</taxon>
        <taxon>Kitasatosporales</taxon>
        <taxon>Streptomycetaceae</taxon>
        <taxon>Streptomyces</taxon>
    </lineage>
</organism>
<accession>A0A3A9ZAX8</accession>
<comment type="caution">
    <text evidence="1">The sequence shown here is derived from an EMBL/GenBank/DDBJ whole genome shotgun (WGS) entry which is preliminary data.</text>
</comment>
<dbReference type="AlphaFoldDB" id="A0A3A9ZAX8"/>
<evidence type="ECO:0000313" key="2">
    <source>
        <dbReference type="Proteomes" id="UP000272474"/>
    </source>
</evidence>
<evidence type="ECO:0000313" key="1">
    <source>
        <dbReference type="EMBL" id="RKN45612.1"/>
    </source>
</evidence>
<name>A0A3A9ZAX8_9ACTN</name>
<gene>
    <name evidence="1" type="ORF">D7294_03825</name>
</gene>
<keyword evidence="2" id="KW-1185">Reference proteome</keyword>
<dbReference type="RefSeq" id="WP_120675491.1">
    <property type="nucleotide sequence ID" value="NZ_RBAL01000002.1"/>
</dbReference>